<organism evidence="1">
    <name type="scientific">Arundo donax</name>
    <name type="common">Giant reed</name>
    <name type="synonym">Donax arundinaceus</name>
    <dbReference type="NCBI Taxonomy" id="35708"/>
    <lineage>
        <taxon>Eukaryota</taxon>
        <taxon>Viridiplantae</taxon>
        <taxon>Streptophyta</taxon>
        <taxon>Embryophyta</taxon>
        <taxon>Tracheophyta</taxon>
        <taxon>Spermatophyta</taxon>
        <taxon>Magnoliopsida</taxon>
        <taxon>Liliopsida</taxon>
        <taxon>Poales</taxon>
        <taxon>Poaceae</taxon>
        <taxon>PACMAD clade</taxon>
        <taxon>Arundinoideae</taxon>
        <taxon>Arundineae</taxon>
        <taxon>Arundo</taxon>
    </lineage>
</organism>
<evidence type="ECO:0000313" key="1">
    <source>
        <dbReference type="EMBL" id="JAD64211.1"/>
    </source>
</evidence>
<accession>A0A0A9BLG5</accession>
<sequence>METEPFHVSHLGKMFNNANNSQHWVRMDIEGTTVDANINGLNNQVHELQYCDY</sequence>
<reference evidence="1" key="2">
    <citation type="journal article" date="2015" name="Data Brief">
        <title>Shoot transcriptome of the giant reed, Arundo donax.</title>
        <authorList>
            <person name="Barrero R.A."/>
            <person name="Guerrero F.D."/>
            <person name="Moolhuijzen P."/>
            <person name="Goolsby J.A."/>
            <person name="Tidwell J."/>
            <person name="Bellgard S.E."/>
            <person name="Bellgard M.I."/>
        </authorList>
    </citation>
    <scope>NUCLEOTIDE SEQUENCE</scope>
    <source>
        <tissue evidence="1">Shoot tissue taken approximately 20 cm above the soil surface</tissue>
    </source>
</reference>
<dbReference type="EMBL" id="GBRH01233684">
    <property type="protein sequence ID" value="JAD64211.1"/>
    <property type="molecule type" value="Transcribed_RNA"/>
</dbReference>
<reference evidence="1" key="1">
    <citation type="submission" date="2014-09" db="EMBL/GenBank/DDBJ databases">
        <authorList>
            <person name="Magalhaes I.L.F."/>
            <person name="Oliveira U."/>
            <person name="Santos F.R."/>
            <person name="Vidigal T.H.D.A."/>
            <person name="Brescovit A.D."/>
            <person name="Santos A.J."/>
        </authorList>
    </citation>
    <scope>NUCLEOTIDE SEQUENCE</scope>
    <source>
        <tissue evidence="1">Shoot tissue taken approximately 20 cm above the soil surface</tissue>
    </source>
</reference>
<name>A0A0A9BLG5_ARUDO</name>
<proteinExistence type="predicted"/>
<protein>
    <submittedName>
        <fullName evidence="1">Uncharacterized protein</fullName>
    </submittedName>
</protein>
<dbReference type="AlphaFoldDB" id="A0A0A9BLG5"/>